<evidence type="ECO:0000256" key="1">
    <source>
        <dbReference type="ARBA" id="ARBA00009981"/>
    </source>
</evidence>
<proteinExistence type="inferred from homology"/>
<name>B8HZK4_CYAP4</name>
<dbReference type="OrthoDB" id="565210at2"/>
<accession>B8HZK4</accession>
<organism evidence="3">
    <name type="scientific">Cyanothece sp. (strain PCC 7425 / ATCC 29141)</name>
    <dbReference type="NCBI Taxonomy" id="395961"/>
    <lineage>
        <taxon>Bacteria</taxon>
        <taxon>Bacillati</taxon>
        <taxon>Cyanobacteriota</taxon>
        <taxon>Cyanophyceae</taxon>
        <taxon>Gomontiellales</taxon>
        <taxon>Cyanothecaceae</taxon>
        <taxon>Cyanothece</taxon>
    </lineage>
</organism>
<evidence type="ECO:0000256" key="2">
    <source>
        <dbReference type="RuleBase" id="RU362080"/>
    </source>
</evidence>
<keyword evidence="3" id="KW-0614">Plasmid</keyword>
<dbReference type="eggNOG" id="ENOG50337VR">
    <property type="taxonomic scope" value="Bacteria"/>
</dbReference>
<dbReference type="InterPro" id="IPR036165">
    <property type="entry name" value="YefM-like_sf"/>
</dbReference>
<gene>
    <name evidence="3" type="ordered locus">Cyan7425_0156</name>
</gene>
<reference evidence="3" key="1">
    <citation type="submission" date="2009-01" db="EMBL/GenBank/DDBJ databases">
        <title>Complete sequence of plasmid2 Cyanothece sp. PCC 7425.</title>
        <authorList>
            <consortium name="US DOE Joint Genome Institute"/>
            <person name="Lucas S."/>
            <person name="Copeland A."/>
            <person name="Lapidus A."/>
            <person name="Glavina del Rio T."/>
            <person name="Dalin E."/>
            <person name="Tice H."/>
            <person name="Bruce D."/>
            <person name="Goodwin L."/>
            <person name="Pitluck S."/>
            <person name="Sims D."/>
            <person name="Meineke L."/>
            <person name="Brettin T."/>
            <person name="Detter J.C."/>
            <person name="Han C."/>
            <person name="Larimer F."/>
            <person name="Land M."/>
            <person name="Hauser L."/>
            <person name="Kyrpides N."/>
            <person name="Ovchinnikova G."/>
            <person name="Liberton M."/>
            <person name="Stoeckel J."/>
            <person name="Banerjee A."/>
            <person name="Singh A."/>
            <person name="Page L."/>
            <person name="Sato H."/>
            <person name="Zhao L."/>
            <person name="Sherman L."/>
            <person name="Pakrasi H."/>
            <person name="Richardson P."/>
        </authorList>
    </citation>
    <scope>NUCLEOTIDE SEQUENCE</scope>
    <source>
        <strain evidence="3">PCC 7425</strain>
        <plasmid evidence="3">pP742502</plasmid>
    </source>
</reference>
<protein>
    <recommendedName>
        <fullName evidence="2">Antitoxin</fullName>
    </recommendedName>
</protein>
<dbReference type="InterPro" id="IPR006442">
    <property type="entry name" value="Antitoxin_Phd/YefM"/>
</dbReference>
<dbReference type="Gene3D" id="3.40.1620.10">
    <property type="entry name" value="YefM-like domain"/>
    <property type="match status" value="1"/>
</dbReference>
<comment type="similarity">
    <text evidence="1 2">Belongs to the phD/YefM antitoxin family.</text>
</comment>
<dbReference type="Pfam" id="PF02604">
    <property type="entry name" value="PhdYeFM_antitox"/>
    <property type="match status" value="1"/>
</dbReference>
<dbReference type="KEGG" id="cyn:Cyan7425_0156"/>
<dbReference type="AlphaFoldDB" id="B8HZK4"/>
<dbReference type="SUPFAM" id="SSF143120">
    <property type="entry name" value="YefM-like"/>
    <property type="match status" value="1"/>
</dbReference>
<dbReference type="HOGENOM" id="CLU_163140_5_1_3"/>
<geneLocation type="plasmid" evidence="3">
    <name>pP742502</name>
</geneLocation>
<dbReference type="EMBL" id="CP001346">
    <property type="protein sequence ID" value="ACL47852.1"/>
    <property type="molecule type" value="Genomic_DNA"/>
</dbReference>
<sequence>MKQYTIEQLRDNLDEILREFQGDSSVELLQAGKPIAILVKPEVFQQLQQSAQPSLWNAYQQFRQEVDLEEFDDDPDVFANLRDKSPGRNVEL</sequence>
<evidence type="ECO:0000313" key="3">
    <source>
        <dbReference type="EMBL" id="ACL47852.1"/>
    </source>
</evidence>
<comment type="function">
    <text evidence="2">Antitoxin component of a type II toxin-antitoxin (TA) system.</text>
</comment>